<dbReference type="GO" id="GO:0006950">
    <property type="term" value="P:response to stress"/>
    <property type="evidence" value="ECO:0007669"/>
    <property type="project" value="TreeGrafter"/>
</dbReference>
<dbReference type="GO" id="GO:0003677">
    <property type="term" value="F:DNA binding"/>
    <property type="evidence" value="ECO:0007669"/>
    <property type="project" value="UniProtKB-KW"/>
</dbReference>
<dbReference type="AlphaFoldDB" id="A0A327Z0K4"/>
<name>A0A327Z0K4_9ACTN</name>
<dbReference type="GO" id="GO:0003700">
    <property type="term" value="F:DNA-binding transcription factor activity"/>
    <property type="evidence" value="ECO:0007669"/>
    <property type="project" value="InterPro"/>
</dbReference>
<reference evidence="3 4" key="1">
    <citation type="submission" date="2018-06" db="EMBL/GenBank/DDBJ databases">
        <title>Genomic Encyclopedia of Type Strains, Phase III (KMG-III): the genomes of soil and plant-associated and newly described type strains.</title>
        <authorList>
            <person name="Whitman W."/>
        </authorList>
    </citation>
    <scope>NUCLEOTIDE SEQUENCE [LARGE SCALE GENOMIC DNA]</scope>
    <source>
        <strain evidence="3 4">CGMCC 4.7090</strain>
    </source>
</reference>
<dbReference type="PROSITE" id="PS50995">
    <property type="entry name" value="HTH_MARR_2"/>
    <property type="match status" value="1"/>
</dbReference>
<proteinExistence type="predicted"/>
<protein>
    <submittedName>
        <fullName evidence="3">DNA-binding MarR family transcriptional regulator</fullName>
    </submittedName>
</protein>
<dbReference type="PANTHER" id="PTHR33164:SF43">
    <property type="entry name" value="HTH-TYPE TRANSCRIPTIONAL REPRESSOR YETL"/>
    <property type="match status" value="1"/>
</dbReference>
<feature type="domain" description="HTH marR-type" evidence="2">
    <location>
        <begin position="55"/>
        <end position="187"/>
    </location>
</feature>
<evidence type="ECO:0000313" key="3">
    <source>
        <dbReference type="EMBL" id="RAK27918.1"/>
    </source>
</evidence>
<dbReference type="PRINTS" id="PR00598">
    <property type="entry name" value="HTHMARR"/>
</dbReference>
<accession>A0A327Z0K4</accession>
<dbReference type="OrthoDB" id="3296622at2"/>
<dbReference type="PANTHER" id="PTHR33164">
    <property type="entry name" value="TRANSCRIPTIONAL REGULATOR, MARR FAMILY"/>
    <property type="match status" value="1"/>
</dbReference>
<gene>
    <name evidence="3" type="ORF">B0I29_12114</name>
</gene>
<feature type="compositionally biased region" description="Low complexity" evidence="1">
    <location>
        <begin position="207"/>
        <end position="218"/>
    </location>
</feature>
<dbReference type="InterPro" id="IPR039422">
    <property type="entry name" value="MarR/SlyA-like"/>
</dbReference>
<dbReference type="InterPro" id="IPR036388">
    <property type="entry name" value="WH-like_DNA-bd_sf"/>
</dbReference>
<evidence type="ECO:0000259" key="2">
    <source>
        <dbReference type="PROSITE" id="PS50995"/>
    </source>
</evidence>
<dbReference type="SMART" id="SM00347">
    <property type="entry name" value="HTH_MARR"/>
    <property type="match status" value="1"/>
</dbReference>
<evidence type="ECO:0000313" key="4">
    <source>
        <dbReference type="Proteomes" id="UP000249341"/>
    </source>
</evidence>
<organism evidence="3 4">
    <name type="scientific">Actinoplanes lutulentus</name>
    <dbReference type="NCBI Taxonomy" id="1287878"/>
    <lineage>
        <taxon>Bacteria</taxon>
        <taxon>Bacillati</taxon>
        <taxon>Actinomycetota</taxon>
        <taxon>Actinomycetes</taxon>
        <taxon>Micromonosporales</taxon>
        <taxon>Micromonosporaceae</taxon>
        <taxon>Actinoplanes</taxon>
    </lineage>
</organism>
<dbReference type="Gene3D" id="1.10.10.10">
    <property type="entry name" value="Winged helix-like DNA-binding domain superfamily/Winged helix DNA-binding domain"/>
    <property type="match status" value="1"/>
</dbReference>
<feature type="region of interest" description="Disordered" evidence="1">
    <location>
        <begin position="192"/>
        <end position="218"/>
    </location>
</feature>
<comment type="caution">
    <text evidence="3">The sequence shown here is derived from an EMBL/GenBank/DDBJ whole genome shotgun (WGS) entry which is preliminary data.</text>
</comment>
<dbReference type="InterPro" id="IPR000835">
    <property type="entry name" value="HTH_MarR-typ"/>
</dbReference>
<keyword evidence="3" id="KW-0238">DNA-binding</keyword>
<dbReference type="SUPFAM" id="SSF46785">
    <property type="entry name" value="Winged helix' DNA-binding domain"/>
    <property type="match status" value="1"/>
</dbReference>
<dbReference type="Proteomes" id="UP000249341">
    <property type="component" value="Unassembled WGS sequence"/>
</dbReference>
<dbReference type="InterPro" id="IPR036390">
    <property type="entry name" value="WH_DNA-bd_sf"/>
</dbReference>
<sequence length="218" mass="23196">MPDNPDAARECYPAKIKSTFPIPHLGHVIPVTFQAPNVSADEAFVTQSLGRSPGGLELGYLTLHAGRLVQNAVEEAAVDAGMPAMDLLALYMLGQHEGLTGGALARLLHVQQSSITPLADRLETGGLIERSRDENDRRKVWLCPTDQGRALVHSKIEVARGAIRDAFAPLDQESRNTLATLLGEVVEPWLAEVTRTGQPPAAPSGSPPRAARAAPPPG</sequence>
<evidence type="ECO:0000256" key="1">
    <source>
        <dbReference type="SAM" id="MobiDB-lite"/>
    </source>
</evidence>
<keyword evidence="4" id="KW-1185">Reference proteome</keyword>
<dbReference type="EMBL" id="QLMJ01000021">
    <property type="protein sequence ID" value="RAK27918.1"/>
    <property type="molecule type" value="Genomic_DNA"/>
</dbReference>
<dbReference type="Pfam" id="PF01047">
    <property type="entry name" value="MarR"/>
    <property type="match status" value="1"/>
</dbReference>